<feature type="compositionally biased region" description="Low complexity" evidence="4">
    <location>
        <begin position="109"/>
        <end position="133"/>
    </location>
</feature>
<accession>A0A518CGM1</accession>
<dbReference type="PANTHER" id="PTHR12919">
    <property type="entry name" value="30S RIBOSOMAL PROTEIN S16"/>
    <property type="match status" value="1"/>
</dbReference>
<evidence type="ECO:0000313" key="5">
    <source>
        <dbReference type="EMBL" id="QDU78375.1"/>
    </source>
</evidence>
<evidence type="ECO:0000256" key="3">
    <source>
        <dbReference type="HAMAP-Rule" id="MF_00385"/>
    </source>
</evidence>
<name>A0A518CGM1_9PLAN</name>
<organism evidence="5 6">
    <name type="scientific">Polystyrenella longa</name>
    <dbReference type="NCBI Taxonomy" id="2528007"/>
    <lineage>
        <taxon>Bacteria</taxon>
        <taxon>Pseudomonadati</taxon>
        <taxon>Planctomycetota</taxon>
        <taxon>Planctomycetia</taxon>
        <taxon>Planctomycetales</taxon>
        <taxon>Planctomycetaceae</taxon>
        <taxon>Polystyrenella</taxon>
    </lineage>
</organism>
<protein>
    <recommendedName>
        <fullName evidence="3">Small ribosomal subunit protein bS16</fullName>
    </recommendedName>
</protein>
<dbReference type="HAMAP" id="MF_00385">
    <property type="entry name" value="Ribosomal_bS16"/>
    <property type="match status" value="1"/>
</dbReference>
<keyword evidence="2 3" id="KW-0687">Ribonucleoprotein</keyword>
<evidence type="ECO:0000313" key="6">
    <source>
        <dbReference type="Proteomes" id="UP000317178"/>
    </source>
</evidence>
<dbReference type="OrthoDB" id="9807878at2"/>
<dbReference type="GO" id="GO:0015935">
    <property type="term" value="C:small ribosomal subunit"/>
    <property type="evidence" value="ECO:0007669"/>
    <property type="project" value="TreeGrafter"/>
</dbReference>
<dbReference type="Gene3D" id="3.30.1320.10">
    <property type="match status" value="1"/>
</dbReference>
<feature type="compositionally biased region" description="Pro residues" evidence="4">
    <location>
        <begin position="89"/>
        <end position="101"/>
    </location>
</feature>
<dbReference type="SUPFAM" id="SSF54565">
    <property type="entry name" value="Ribosomal protein S16"/>
    <property type="match status" value="1"/>
</dbReference>
<dbReference type="KEGG" id="plon:Pla110_00760"/>
<dbReference type="GO" id="GO:0005737">
    <property type="term" value="C:cytoplasm"/>
    <property type="evidence" value="ECO:0007669"/>
    <property type="project" value="UniProtKB-ARBA"/>
</dbReference>
<dbReference type="RefSeq" id="WP_144992069.1">
    <property type="nucleotide sequence ID" value="NZ_CP036281.1"/>
</dbReference>
<sequence>MAVRIRMKKLGRKHRPFYRVCVMDARSPRNGKTIEELGHYDPMVTDKSERVKLNMERIEYWLSVGAQPSDKVGTLIKKVKTNKFGSVKTPPPMQAPKPLPEPEPEAAPEGETAAAEETTEETPAAETAEASEE</sequence>
<dbReference type="PANTHER" id="PTHR12919:SF20">
    <property type="entry name" value="SMALL RIBOSOMAL SUBUNIT PROTEIN BS16M"/>
    <property type="match status" value="1"/>
</dbReference>
<dbReference type="Proteomes" id="UP000317178">
    <property type="component" value="Chromosome"/>
</dbReference>
<feature type="region of interest" description="Disordered" evidence="4">
    <location>
        <begin position="82"/>
        <end position="133"/>
    </location>
</feature>
<comment type="similarity">
    <text evidence="3">Belongs to the bacterial ribosomal protein bS16 family.</text>
</comment>
<evidence type="ECO:0000256" key="4">
    <source>
        <dbReference type="SAM" id="MobiDB-lite"/>
    </source>
</evidence>
<reference evidence="5 6" key="1">
    <citation type="submission" date="2019-02" db="EMBL/GenBank/DDBJ databases">
        <title>Deep-cultivation of Planctomycetes and their phenomic and genomic characterization uncovers novel biology.</title>
        <authorList>
            <person name="Wiegand S."/>
            <person name="Jogler M."/>
            <person name="Boedeker C."/>
            <person name="Pinto D."/>
            <person name="Vollmers J."/>
            <person name="Rivas-Marin E."/>
            <person name="Kohn T."/>
            <person name="Peeters S.H."/>
            <person name="Heuer A."/>
            <person name="Rast P."/>
            <person name="Oberbeckmann S."/>
            <person name="Bunk B."/>
            <person name="Jeske O."/>
            <person name="Meyerdierks A."/>
            <person name="Storesund J.E."/>
            <person name="Kallscheuer N."/>
            <person name="Luecker S."/>
            <person name="Lage O.M."/>
            <person name="Pohl T."/>
            <person name="Merkel B.J."/>
            <person name="Hornburger P."/>
            <person name="Mueller R.-W."/>
            <person name="Bruemmer F."/>
            <person name="Labrenz M."/>
            <person name="Spormann A.M."/>
            <person name="Op den Camp H."/>
            <person name="Overmann J."/>
            <person name="Amann R."/>
            <person name="Jetten M.S.M."/>
            <person name="Mascher T."/>
            <person name="Medema M.H."/>
            <person name="Devos D.P."/>
            <person name="Kaster A.-K."/>
            <person name="Ovreas L."/>
            <person name="Rohde M."/>
            <person name="Galperin M.Y."/>
            <person name="Jogler C."/>
        </authorList>
    </citation>
    <scope>NUCLEOTIDE SEQUENCE [LARGE SCALE GENOMIC DNA]</scope>
    <source>
        <strain evidence="5 6">Pla110</strain>
    </source>
</reference>
<evidence type="ECO:0000256" key="2">
    <source>
        <dbReference type="ARBA" id="ARBA00023274"/>
    </source>
</evidence>
<dbReference type="GO" id="GO:0003735">
    <property type="term" value="F:structural constituent of ribosome"/>
    <property type="evidence" value="ECO:0007669"/>
    <property type="project" value="InterPro"/>
</dbReference>
<dbReference type="NCBIfam" id="TIGR00002">
    <property type="entry name" value="S16"/>
    <property type="match status" value="1"/>
</dbReference>
<evidence type="ECO:0000256" key="1">
    <source>
        <dbReference type="ARBA" id="ARBA00022980"/>
    </source>
</evidence>
<proteinExistence type="inferred from homology"/>
<dbReference type="EMBL" id="CP036281">
    <property type="protein sequence ID" value="QDU78375.1"/>
    <property type="molecule type" value="Genomic_DNA"/>
</dbReference>
<keyword evidence="6" id="KW-1185">Reference proteome</keyword>
<gene>
    <name evidence="3 5" type="primary">rpsP</name>
    <name evidence="5" type="ORF">Pla110_00760</name>
</gene>
<dbReference type="Pfam" id="PF00886">
    <property type="entry name" value="Ribosomal_S16"/>
    <property type="match status" value="1"/>
</dbReference>
<dbReference type="InterPro" id="IPR000307">
    <property type="entry name" value="Ribosomal_bS16"/>
</dbReference>
<dbReference type="AlphaFoldDB" id="A0A518CGM1"/>
<dbReference type="GO" id="GO:0006412">
    <property type="term" value="P:translation"/>
    <property type="evidence" value="ECO:0007669"/>
    <property type="project" value="UniProtKB-UniRule"/>
</dbReference>
<dbReference type="InterPro" id="IPR023803">
    <property type="entry name" value="Ribosomal_bS16_dom_sf"/>
</dbReference>
<keyword evidence="1 3" id="KW-0689">Ribosomal protein</keyword>